<dbReference type="SUPFAM" id="SSF51391">
    <property type="entry name" value="Thiamin phosphate synthase"/>
    <property type="match status" value="1"/>
</dbReference>
<accession>A0ABT3QH67</accession>
<dbReference type="EMBL" id="JAPIUZ010000007">
    <property type="protein sequence ID" value="MCX2564640.1"/>
    <property type="molecule type" value="Genomic_DNA"/>
</dbReference>
<organism evidence="2 3">
    <name type="scientific">Acetobacter thailandicus</name>
    <dbReference type="NCBI Taxonomy" id="1502842"/>
    <lineage>
        <taxon>Bacteria</taxon>
        <taxon>Pseudomonadati</taxon>
        <taxon>Pseudomonadota</taxon>
        <taxon>Alphaproteobacteria</taxon>
        <taxon>Acetobacterales</taxon>
        <taxon>Acetobacteraceae</taxon>
        <taxon>Acetobacter</taxon>
    </lineage>
</organism>
<dbReference type="InterPro" id="IPR022998">
    <property type="entry name" value="ThiamineP_synth_TenI"/>
</dbReference>
<proteinExistence type="predicted"/>
<feature type="domain" description="Thiamine phosphate synthase/TenI" evidence="1">
    <location>
        <begin position="28"/>
        <end position="161"/>
    </location>
</feature>
<evidence type="ECO:0000313" key="2">
    <source>
        <dbReference type="EMBL" id="MCX2564640.1"/>
    </source>
</evidence>
<evidence type="ECO:0000313" key="3">
    <source>
        <dbReference type="Proteomes" id="UP001301152"/>
    </source>
</evidence>
<dbReference type="Pfam" id="PF02581">
    <property type="entry name" value="TMP-TENI"/>
    <property type="match status" value="1"/>
</dbReference>
<dbReference type="Gene3D" id="3.20.20.70">
    <property type="entry name" value="Aldolase class I"/>
    <property type="match status" value="1"/>
</dbReference>
<sequence length="198" mass="21270">MTESLYLSTPVLYREAGFLPRLSQCVADYTPAAVLLRLADDSEKNLCDFIAQVCPVVQGTGSALILEDRPALAQGTGCDGVHLSSAFTGRTIKDVRRLLGDSIQLGVAAGISRDVAMCAGEDGADYILFGEDAPQSAAAIKETQQLISWWSMMMELPAVALVPAPRSLAGFVAAQPDFIMPGTNFWEQQEEWNLSSLV</sequence>
<dbReference type="Proteomes" id="UP001301152">
    <property type="component" value="Unassembled WGS sequence"/>
</dbReference>
<gene>
    <name evidence="2" type="ORF">OQ497_11830</name>
</gene>
<protein>
    <submittedName>
        <fullName evidence="2">Thiamine phosphate synthase</fullName>
    </submittedName>
</protein>
<dbReference type="InterPro" id="IPR013785">
    <property type="entry name" value="Aldolase_TIM"/>
</dbReference>
<dbReference type="RefSeq" id="WP_173560143.1">
    <property type="nucleotide sequence ID" value="NZ_JAPIUZ010000007.1"/>
</dbReference>
<dbReference type="InterPro" id="IPR036206">
    <property type="entry name" value="ThiamineP_synth_sf"/>
</dbReference>
<reference evidence="2 3" key="1">
    <citation type="submission" date="2022-11" db="EMBL/GenBank/DDBJ databases">
        <title>Genome sequencing of Acetobacter type strain.</title>
        <authorList>
            <person name="Heo J."/>
            <person name="Lee D."/>
            <person name="Han B.-H."/>
            <person name="Hong S.-B."/>
            <person name="Kwon S.-W."/>
        </authorList>
    </citation>
    <scope>NUCLEOTIDE SEQUENCE [LARGE SCALE GENOMIC DNA]</scope>
    <source>
        <strain evidence="2 3">KACC 21253</strain>
    </source>
</reference>
<name>A0ABT3QH67_9PROT</name>
<evidence type="ECO:0000259" key="1">
    <source>
        <dbReference type="Pfam" id="PF02581"/>
    </source>
</evidence>
<dbReference type="CDD" id="cd00564">
    <property type="entry name" value="TMP_TenI"/>
    <property type="match status" value="1"/>
</dbReference>
<keyword evidence="3" id="KW-1185">Reference proteome</keyword>
<comment type="caution">
    <text evidence="2">The sequence shown here is derived from an EMBL/GenBank/DDBJ whole genome shotgun (WGS) entry which is preliminary data.</text>
</comment>